<reference evidence="13" key="1">
    <citation type="journal article" date="2019" name="Int. J. Syst. Evol. Microbiol.">
        <title>The Global Catalogue of Microorganisms (GCM) 10K type strain sequencing project: providing services to taxonomists for standard genome sequencing and annotation.</title>
        <authorList>
            <consortium name="The Broad Institute Genomics Platform"/>
            <consortium name="The Broad Institute Genome Sequencing Center for Infectious Disease"/>
            <person name="Wu L."/>
            <person name="Ma J."/>
        </authorList>
    </citation>
    <scope>NUCLEOTIDE SEQUENCE [LARGE SCALE GENOMIC DNA]</scope>
    <source>
        <strain evidence="13">CCUG 48216</strain>
    </source>
</reference>
<gene>
    <name evidence="12" type="ORF">ACFQ2Z_14680</name>
</gene>
<name>A0ABW3SF82_9BACL</name>
<evidence type="ECO:0000256" key="6">
    <source>
        <dbReference type="ARBA" id="ARBA00023125"/>
    </source>
</evidence>
<accession>A0ABW3SF82</accession>
<evidence type="ECO:0000256" key="5">
    <source>
        <dbReference type="ARBA" id="ARBA00022908"/>
    </source>
</evidence>
<evidence type="ECO:0000256" key="2">
    <source>
        <dbReference type="ARBA" id="ARBA00022490"/>
    </source>
</evidence>
<comment type="caution">
    <text evidence="12">The sequence shown here is derived from an EMBL/GenBank/DDBJ whole genome shotgun (WGS) entry which is preliminary data.</text>
</comment>
<dbReference type="InterPro" id="IPR050090">
    <property type="entry name" value="Tyrosine_recombinase_XerCD"/>
</dbReference>
<keyword evidence="3" id="KW-0132">Cell division</keyword>
<keyword evidence="6 9" id="KW-0238">DNA-binding</keyword>
<feature type="domain" description="Tyr recombinase" evidence="10">
    <location>
        <begin position="284"/>
        <end position="457"/>
    </location>
</feature>
<organism evidence="12 13">
    <name type="scientific">Paenibacillus timonensis</name>
    <dbReference type="NCBI Taxonomy" id="225915"/>
    <lineage>
        <taxon>Bacteria</taxon>
        <taxon>Bacillati</taxon>
        <taxon>Bacillota</taxon>
        <taxon>Bacilli</taxon>
        <taxon>Bacillales</taxon>
        <taxon>Paenibacillaceae</taxon>
        <taxon>Paenibacillus</taxon>
    </lineage>
</organism>
<dbReference type="PROSITE" id="PS51900">
    <property type="entry name" value="CB"/>
    <property type="match status" value="1"/>
</dbReference>
<evidence type="ECO:0000259" key="10">
    <source>
        <dbReference type="PROSITE" id="PS51898"/>
    </source>
</evidence>
<dbReference type="InterPro" id="IPR025139">
    <property type="entry name" value="DUF4062"/>
</dbReference>
<protein>
    <submittedName>
        <fullName evidence="12">DUF4062 domain-containing protein</fullName>
    </submittedName>
</protein>
<keyword evidence="13" id="KW-1185">Reference proteome</keyword>
<keyword evidence="7" id="KW-0233">DNA recombination</keyword>
<evidence type="ECO:0000256" key="7">
    <source>
        <dbReference type="ARBA" id="ARBA00023172"/>
    </source>
</evidence>
<dbReference type="PANTHER" id="PTHR30349:SF77">
    <property type="entry name" value="TYROSINE RECOMBINASE XERC"/>
    <property type="match status" value="1"/>
</dbReference>
<dbReference type="PROSITE" id="PS51898">
    <property type="entry name" value="TYR_RECOMBINASE"/>
    <property type="match status" value="1"/>
</dbReference>
<dbReference type="SUPFAM" id="SSF56349">
    <property type="entry name" value="DNA breaking-rejoining enzymes"/>
    <property type="match status" value="1"/>
</dbReference>
<proteinExistence type="predicted"/>
<keyword evidence="8" id="KW-0131">Cell cycle</keyword>
<dbReference type="Pfam" id="PF00589">
    <property type="entry name" value="Phage_integrase"/>
    <property type="match status" value="1"/>
</dbReference>
<dbReference type="Gene3D" id="1.10.150.130">
    <property type="match status" value="1"/>
</dbReference>
<evidence type="ECO:0000256" key="9">
    <source>
        <dbReference type="PROSITE-ProRule" id="PRU01248"/>
    </source>
</evidence>
<evidence type="ECO:0000313" key="13">
    <source>
        <dbReference type="Proteomes" id="UP001597211"/>
    </source>
</evidence>
<dbReference type="InterPro" id="IPR010998">
    <property type="entry name" value="Integrase_recombinase_N"/>
</dbReference>
<dbReference type="InterPro" id="IPR011010">
    <property type="entry name" value="DNA_brk_join_enz"/>
</dbReference>
<dbReference type="InterPro" id="IPR002104">
    <property type="entry name" value="Integrase_catalytic"/>
</dbReference>
<evidence type="ECO:0000256" key="4">
    <source>
        <dbReference type="ARBA" id="ARBA00022829"/>
    </source>
</evidence>
<evidence type="ECO:0000256" key="1">
    <source>
        <dbReference type="ARBA" id="ARBA00004496"/>
    </source>
</evidence>
<keyword evidence="5" id="KW-0229">DNA integration</keyword>
<dbReference type="InterPro" id="IPR044068">
    <property type="entry name" value="CB"/>
</dbReference>
<keyword evidence="4" id="KW-0159">Chromosome partition</keyword>
<dbReference type="Pfam" id="PF13271">
    <property type="entry name" value="DUF4062"/>
    <property type="match status" value="1"/>
</dbReference>
<dbReference type="Proteomes" id="UP001597211">
    <property type="component" value="Unassembled WGS sequence"/>
</dbReference>
<dbReference type="RefSeq" id="WP_240269820.1">
    <property type="nucleotide sequence ID" value="NZ_JAKSXN010000032.1"/>
</dbReference>
<evidence type="ECO:0000256" key="3">
    <source>
        <dbReference type="ARBA" id="ARBA00022618"/>
    </source>
</evidence>
<dbReference type="InterPro" id="IPR004107">
    <property type="entry name" value="Integrase_SAM-like_N"/>
</dbReference>
<feature type="domain" description="Core-binding (CB)" evidence="11">
    <location>
        <begin position="179"/>
        <end position="263"/>
    </location>
</feature>
<evidence type="ECO:0000259" key="11">
    <source>
        <dbReference type="PROSITE" id="PS51900"/>
    </source>
</evidence>
<evidence type="ECO:0000313" key="12">
    <source>
        <dbReference type="EMBL" id="MFD1182606.1"/>
    </source>
</evidence>
<dbReference type="Pfam" id="PF13495">
    <property type="entry name" value="Phage_int_SAM_4"/>
    <property type="match status" value="1"/>
</dbReference>
<dbReference type="Gene3D" id="1.10.443.10">
    <property type="entry name" value="Intergrase catalytic core"/>
    <property type="match status" value="1"/>
</dbReference>
<dbReference type="CDD" id="cd00397">
    <property type="entry name" value="DNA_BRE_C"/>
    <property type="match status" value="1"/>
</dbReference>
<evidence type="ECO:0000256" key="8">
    <source>
        <dbReference type="ARBA" id="ARBA00023306"/>
    </source>
</evidence>
<dbReference type="PANTHER" id="PTHR30349">
    <property type="entry name" value="PHAGE INTEGRASE-RELATED"/>
    <property type="match status" value="1"/>
</dbReference>
<comment type="subcellular location">
    <subcellularLocation>
        <location evidence="1">Cytoplasm</location>
    </subcellularLocation>
</comment>
<dbReference type="InterPro" id="IPR013762">
    <property type="entry name" value="Integrase-like_cat_sf"/>
</dbReference>
<dbReference type="EMBL" id="JBHTKZ010000028">
    <property type="protein sequence ID" value="MFD1182606.1"/>
    <property type="molecule type" value="Genomic_DNA"/>
</dbReference>
<sequence>MDFTKKYMVFISSTYTDLINARSKVIESILSMNQIPLGMEMFSAGNNDQWSLIKNNLRLCDYYLLVVGQRYGSLSSDGISYTEKEYEFAQEIGLPILAFIQDRNTPTTPSERESDPYLQSKLNEFIARVMKGKICDFWINEDDLARRVSISLMKEFVNNPGIGWVRADSVNYGKKPKDTRIQPNIDSFLYEKKLSGLKDLTIKNYELQLNIFSSYFKDKMLSEINTKEIVNFLAYREKAYNINAKTSLDAIRVILKLFFEWLKDQRIIESNPVDSIKPLGKEEAKLVVLEKSEIEEIRNACVLPRERALVELILSTGCRLSEISAMKLGDLNWNQEIINVNSSRYGSRIVMLQNDAKKYLSEYVKSRSDESNYLFITERKPYRPLSNRGIQREISVILARTSINKGVSLSTFRNTFIKNMMENGVPANVVKSLLGHKLYSSTSNTFFKLDIPFTKGG</sequence>
<keyword evidence="2" id="KW-0963">Cytoplasm</keyword>